<evidence type="ECO:0000313" key="2">
    <source>
        <dbReference type="Proteomes" id="UP000886523"/>
    </source>
</evidence>
<comment type="caution">
    <text evidence="1">The sequence shown here is derived from an EMBL/GenBank/DDBJ whole genome shotgun (WGS) entry which is preliminary data.</text>
</comment>
<dbReference type="OrthoDB" id="413520at2759"/>
<accession>A0A9P6B0V6</accession>
<dbReference type="Proteomes" id="UP000886523">
    <property type="component" value="Unassembled WGS sequence"/>
</dbReference>
<reference evidence="1" key="1">
    <citation type="journal article" date="2020" name="Nat. Commun.">
        <title>Large-scale genome sequencing of mycorrhizal fungi provides insights into the early evolution of symbiotic traits.</title>
        <authorList>
            <person name="Miyauchi S."/>
            <person name="Kiss E."/>
            <person name="Kuo A."/>
            <person name="Drula E."/>
            <person name="Kohler A."/>
            <person name="Sanchez-Garcia M."/>
            <person name="Morin E."/>
            <person name="Andreopoulos B."/>
            <person name="Barry K.W."/>
            <person name="Bonito G."/>
            <person name="Buee M."/>
            <person name="Carver A."/>
            <person name="Chen C."/>
            <person name="Cichocki N."/>
            <person name="Clum A."/>
            <person name="Culley D."/>
            <person name="Crous P.W."/>
            <person name="Fauchery L."/>
            <person name="Girlanda M."/>
            <person name="Hayes R.D."/>
            <person name="Keri Z."/>
            <person name="LaButti K."/>
            <person name="Lipzen A."/>
            <person name="Lombard V."/>
            <person name="Magnuson J."/>
            <person name="Maillard F."/>
            <person name="Murat C."/>
            <person name="Nolan M."/>
            <person name="Ohm R.A."/>
            <person name="Pangilinan J."/>
            <person name="Pereira M.F."/>
            <person name="Perotto S."/>
            <person name="Peter M."/>
            <person name="Pfister S."/>
            <person name="Riley R."/>
            <person name="Sitrit Y."/>
            <person name="Stielow J.B."/>
            <person name="Szollosi G."/>
            <person name="Zifcakova L."/>
            <person name="Stursova M."/>
            <person name="Spatafora J.W."/>
            <person name="Tedersoo L."/>
            <person name="Vaario L.M."/>
            <person name="Yamada A."/>
            <person name="Yan M."/>
            <person name="Wang P."/>
            <person name="Xu J."/>
            <person name="Bruns T."/>
            <person name="Baldrian P."/>
            <person name="Vilgalys R."/>
            <person name="Dunand C."/>
            <person name="Henrissat B."/>
            <person name="Grigoriev I.V."/>
            <person name="Hibbett D."/>
            <person name="Nagy L.G."/>
            <person name="Martin F.M."/>
        </authorList>
    </citation>
    <scope>NUCLEOTIDE SEQUENCE</scope>
    <source>
        <strain evidence="1">UP504</strain>
    </source>
</reference>
<evidence type="ECO:0000313" key="1">
    <source>
        <dbReference type="EMBL" id="KAF9514935.1"/>
    </source>
</evidence>
<dbReference type="InterPro" id="IPR019410">
    <property type="entry name" value="Methyltransf_16"/>
</dbReference>
<protein>
    <submittedName>
        <fullName evidence="1">Uncharacterized protein</fullName>
    </submittedName>
</protein>
<dbReference type="EMBL" id="MU128955">
    <property type="protein sequence ID" value="KAF9514935.1"/>
    <property type="molecule type" value="Genomic_DNA"/>
</dbReference>
<dbReference type="PANTHER" id="PTHR14614">
    <property type="entry name" value="HEPATOCELLULAR CARCINOMA-ASSOCIATED ANTIGEN"/>
    <property type="match status" value="1"/>
</dbReference>
<proteinExistence type="predicted"/>
<organism evidence="1 2">
    <name type="scientific">Hydnum rufescens UP504</name>
    <dbReference type="NCBI Taxonomy" id="1448309"/>
    <lineage>
        <taxon>Eukaryota</taxon>
        <taxon>Fungi</taxon>
        <taxon>Dikarya</taxon>
        <taxon>Basidiomycota</taxon>
        <taxon>Agaricomycotina</taxon>
        <taxon>Agaricomycetes</taxon>
        <taxon>Cantharellales</taxon>
        <taxon>Hydnaceae</taxon>
        <taxon>Hydnum</taxon>
    </lineage>
</organism>
<dbReference type="PANTHER" id="PTHR14614:SF161">
    <property type="match status" value="1"/>
</dbReference>
<keyword evidence="2" id="KW-1185">Reference proteome</keyword>
<dbReference type="AlphaFoldDB" id="A0A9P6B0V6"/>
<dbReference type="GO" id="GO:0008757">
    <property type="term" value="F:S-adenosylmethionine-dependent methyltransferase activity"/>
    <property type="evidence" value="ECO:0007669"/>
    <property type="project" value="UniProtKB-ARBA"/>
</dbReference>
<dbReference type="GO" id="GO:0032991">
    <property type="term" value="C:protein-containing complex"/>
    <property type="evidence" value="ECO:0007669"/>
    <property type="project" value="TreeGrafter"/>
</dbReference>
<dbReference type="Pfam" id="PF10294">
    <property type="entry name" value="Methyltransf_16"/>
    <property type="match status" value="1"/>
</dbReference>
<sequence>MDSHWNYNFPDGLSIQAFASPSAARDDNETLAQNIEDYGIAGRIWEAAYDLQQYFRPPDYLEMDPPCSFCSVTSGERKTVIELGSGTGVGGLSAARVLQPEDLLVLTDLAAVLPLLEINLRRDMARRAEAEKSAGEVWIRALPWGDTHVAEAVRLELRECGRNVTQILCSDLVYFPALLAPLLRSLIEITSWSAGVEVIISCRLRDPIKETPFWSAFGVWFEFTPVLAKDLRKGPGSRWTEAGLAIA</sequence>
<gene>
    <name evidence="1" type="ORF">BS47DRAFT_1484794</name>
</gene>
<dbReference type="InterPro" id="IPR029063">
    <property type="entry name" value="SAM-dependent_MTases_sf"/>
</dbReference>
<dbReference type="GO" id="GO:0005829">
    <property type="term" value="C:cytosol"/>
    <property type="evidence" value="ECO:0007669"/>
    <property type="project" value="TreeGrafter"/>
</dbReference>
<name>A0A9P6B0V6_9AGAM</name>
<dbReference type="Gene3D" id="3.40.50.150">
    <property type="entry name" value="Vaccinia Virus protein VP39"/>
    <property type="match status" value="1"/>
</dbReference>